<name>A0A392S088_9FABA</name>
<dbReference type="EMBL" id="LXQA010296614">
    <property type="protein sequence ID" value="MCI41812.1"/>
    <property type="molecule type" value="Genomic_DNA"/>
</dbReference>
<keyword evidence="1" id="KW-0472">Membrane</keyword>
<sequence>MNNNGFGFGSGEGIVFFIEDFTFFEIVFFVVSLWWDLICPVTLDLEGDD</sequence>
<keyword evidence="3" id="KW-1185">Reference proteome</keyword>
<dbReference type="AlphaFoldDB" id="A0A392S088"/>
<reference evidence="2 3" key="1">
    <citation type="journal article" date="2018" name="Front. Plant Sci.">
        <title>Red Clover (Trifolium pratense) and Zigzag Clover (T. medium) - A Picture of Genomic Similarities and Differences.</title>
        <authorList>
            <person name="Dluhosova J."/>
            <person name="Istvanek J."/>
            <person name="Nedelnik J."/>
            <person name="Repkova J."/>
        </authorList>
    </citation>
    <scope>NUCLEOTIDE SEQUENCE [LARGE SCALE GENOMIC DNA]</scope>
    <source>
        <strain evidence="3">cv. 10/8</strain>
        <tissue evidence="2">Leaf</tissue>
    </source>
</reference>
<comment type="caution">
    <text evidence="2">The sequence shown here is derived from an EMBL/GenBank/DDBJ whole genome shotgun (WGS) entry which is preliminary data.</text>
</comment>
<organism evidence="2 3">
    <name type="scientific">Trifolium medium</name>
    <dbReference type="NCBI Taxonomy" id="97028"/>
    <lineage>
        <taxon>Eukaryota</taxon>
        <taxon>Viridiplantae</taxon>
        <taxon>Streptophyta</taxon>
        <taxon>Embryophyta</taxon>
        <taxon>Tracheophyta</taxon>
        <taxon>Spermatophyta</taxon>
        <taxon>Magnoliopsida</taxon>
        <taxon>eudicotyledons</taxon>
        <taxon>Gunneridae</taxon>
        <taxon>Pentapetalae</taxon>
        <taxon>rosids</taxon>
        <taxon>fabids</taxon>
        <taxon>Fabales</taxon>
        <taxon>Fabaceae</taxon>
        <taxon>Papilionoideae</taxon>
        <taxon>50 kb inversion clade</taxon>
        <taxon>NPAAA clade</taxon>
        <taxon>Hologalegina</taxon>
        <taxon>IRL clade</taxon>
        <taxon>Trifolieae</taxon>
        <taxon>Trifolium</taxon>
    </lineage>
</organism>
<feature type="transmembrane region" description="Helical" evidence="1">
    <location>
        <begin position="14"/>
        <end position="35"/>
    </location>
</feature>
<evidence type="ECO:0000313" key="2">
    <source>
        <dbReference type="EMBL" id="MCI41812.1"/>
    </source>
</evidence>
<proteinExistence type="predicted"/>
<protein>
    <recommendedName>
        <fullName evidence="4">Transmembrane protein</fullName>
    </recommendedName>
</protein>
<evidence type="ECO:0008006" key="4">
    <source>
        <dbReference type="Google" id="ProtNLM"/>
    </source>
</evidence>
<keyword evidence="1" id="KW-1133">Transmembrane helix</keyword>
<keyword evidence="1" id="KW-0812">Transmembrane</keyword>
<accession>A0A392S088</accession>
<evidence type="ECO:0000313" key="3">
    <source>
        <dbReference type="Proteomes" id="UP000265520"/>
    </source>
</evidence>
<dbReference type="Proteomes" id="UP000265520">
    <property type="component" value="Unassembled WGS sequence"/>
</dbReference>
<evidence type="ECO:0000256" key="1">
    <source>
        <dbReference type="SAM" id="Phobius"/>
    </source>
</evidence>